<gene>
    <name evidence="3" type="ORF">AK830_g9139</name>
</gene>
<dbReference type="EMBL" id="LKCW01000166">
    <property type="protein sequence ID" value="KPM37441.1"/>
    <property type="molecule type" value="Genomic_DNA"/>
</dbReference>
<sequence length="190" mass="20266">MGSSSSKVARGATRKYPTRAPGSAVPASVSHSQPSAKPKAGPAGGGAKDDAIRADGVDPDFVPGDFSRRLHQMGMADPNPTYSSSSTASHNLGPQTPQGPTFAPSRSNPTLTALEARQRLQREAEEDFESMGRANTQGRRFLDMRTMVDAMKLRGHGLADRDIEARLRMRPGLLEKLGRQGVFAHVSSPS</sequence>
<reference evidence="3 4" key="1">
    <citation type="submission" date="2015-09" db="EMBL/GenBank/DDBJ databases">
        <title>Draft genome of a European isolate of the apple canker pathogen Neonectria ditissima.</title>
        <authorList>
            <person name="Gomez-Cortecero A."/>
            <person name="Harrison R.J."/>
            <person name="Armitage A.D."/>
        </authorList>
    </citation>
    <scope>NUCLEOTIDE SEQUENCE [LARGE SCALE GENOMIC DNA]</scope>
    <source>
        <strain evidence="3 4">R09/05</strain>
    </source>
</reference>
<dbReference type="Proteomes" id="UP000050424">
    <property type="component" value="Unassembled WGS sequence"/>
</dbReference>
<evidence type="ECO:0000313" key="3">
    <source>
        <dbReference type="EMBL" id="KPM37441.1"/>
    </source>
</evidence>
<dbReference type="AlphaFoldDB" id="A0A0P7BA61"/>
<evidence type="ECO:0000256" key="1">
    <source>
        <dbReference type="SAM" id="MobiDB-lite"/>
    </source>
</evidence>
<feature type="domain" description="Helix-turn-helix" evidence="2">
    <location>
        <begin position="141"/>
        <end position="185"/>
    </location>
</feature>
<accession>A0A0P7BA61</accession>
<comment type="caution">
    <text evidence="3">The sequence shown here is derived from an EMBL/GenBank/DDBJ whole genome shotgun (WGS) entry which is preliminary data.</text>
</comment>
<dbReference type="InterPro" id="IPR054448">
    <property type="entry name" value="HTH_put_ascomycetes"/>
</dbReference>
<dbReference type="STRING" id="78410.A0A0P7BA61"/>
<dbReference type="OrthoDB" id="4085451at2759"/>
<dbReference type="Pfam" id="PF22943">
    <property type="entry name" value="HTH_68"/>
    <property type="match status" value="1"/>
</dbReference>
<evidence type="ECO:0000313" key="4">
    <source>
        <dbReference type="Proteomes" id="UP000050424"/>
    </source>
</evidence>
<proteinExistence type="predicted"/>
<name>A0A0P7BA61_9HYPO</name>
<feature type="region of interest" description="Disordered" evidence="1">
    <location>
        <begin position="1"/>
        <end position="135"/>
    </location>
</feature>
<evidence type="ECO:0000259" key="2">
    <source>
        <dbReference type="Pfam" id="PF22943"/>
    </source>
</evidence>
<feature type="compositionally biased region" description="Basic and acidic residues" evidence="1">
    <location>
        <begin position="47"/>
        <end position="56"/>
    </location>
</feature>
<keyword evidence="4" id="KW-1185">Reference proteome</keyword>
<feature type="compositionally biased region" description="Polar residues" evidence="1">
    <location>
        <begin position="80"/>
        <end position="111"/>
    </location>
</feature>
<organism evidence="3 4">
    <name type="scientific">Neonectria ditissima</name>
    <dbReference type="NCBI Taxonomy" id="78410"/>
    <lineage>
        <taxon>Eukaryota</taxon>
        <taxon>Fungi</taxon>
        <taxon>Dikarya</taxon>
        <taxon>Ascomycota</taxon>
        <taxon>Pezizomycotina</taxon>
        <taxon>Sordariomycetes</taxon>
        <taxon>Hypocreomycetidae</taxon>
        <taxon>Hypocreales</taxon>
        <taxon>Nectriaceae</taxon>
        <taxon>Neonectria</taxon>
    </lineage>
</organism>
<protein>
    <recommendedName>
        <fullName evidence="2">Helix-turn-helix domain-containing protein</fullName>
    </recommendedName>
</protein>